<evidence type="ECO:0008006" key="6">
    <source>
        <dbReference type="Google" id="ProtNLM"/>
    </source>
</evidence>
<evidence type="ECO:0000259" key="3">
    <source>
        <dbReference type="Pfam" id="PF23536"/>
    </source>
</evidence>
<dbReference type="KEGG" id="vcy:IX92_28200"/>
<feature type="domain" description="TraK C-terminal" evidence="3">
    <location>
        <begin position="165"/>
        <end position="231"/>
    </location>
</feature>
<dbReference type="AlphaFoldDB" id="A0AAN0SKN3"/>
<feature type="domain" description="TraK N-terminal" evidence="2">
    <location>
        <begin position="34"/>
        <end position="121"/>
    </location>
</feature>
<name>A0AAN0SKN3_9VIBR</name>
<dbReference type="Pfam" id="PF06586">
    <property type="entry name" value="TraK_N"/>
    <property type="match status" value="1"/>
</dbReference>
<proteinExistence type="predicted"/>
<evidence type="ECO:0000313" key="4">
    <source>
        <dbReference type="EMBL" id="AIW22916.1"/>
    </source>
</evidence>
<dbReference type="RefSeq" id="WP_043011853.1">
    <property type="nucleotide sequence ID" value="NZ_VTYR01000014.1"/>
</dbReference>
<keyword evidence="4" id="KW-0614">Plasmid</keyword>
<dbReference type="EMBL" id="CP009620">
    <property type="protein sequence ID" value="AIW22916.1"/>
    <property type="molecule type" value="Genomic_DNA"/>
</dbReference>
<feature type="chain" id="PRO_5042963931" description="Type-F conjugative transfer system secretin TraK" evidence="1">
    <location>
        <begin position="21"/>
        <end position="238"/>
    </location>
</feature>
<feature type="signal peptide" evidence="1">
    <location>
        <begin position="1"/>
        <end position="20"/>
    </location>
</feature>
<evidence type="ECO:0000259" key="2">
    <source>
        <dbReference type="Pfam" id="PF06586"/>
    </source>
</evidence>
<dbReference type="Proteomes" id="UP000030081">
    <property type="component" value="Plasmid p319"/>
</dbReference>
<geneLocation type="plasmid" evidence="4 5">
    <name>p319</name>
</geneLocation>
<keyword evidence="5" id="KW-1185">Reference proteome</keyword>
<evidence type="ECO:0000256" key="1">
    <source>
        <dbReference type="SAM" id="SignalP"/>
    </source>
</evidence>
<accession>A0AAN0SKN3</accession>
<dbReference type="Pfam" id="PF23536">
    <property type="entry name" value="TraK_C"/>
    <property type="match status" value="1"/>
</dbReference>
<sequence length="238" mass="25981">MIPHTISFVLLSMSLNTALASSASPAQPHLFVSGDTVTLELNQRSLNRLYVDNDKILNLTCPTHQCEVVQNPSDQAGSILLGLSEPHPFTAHLFTEQGRLLALKVQPSDTTTRVHRFIPGDASHPQTLNTRILGFVKDLMHWSSGEEPSVSMTIARVTHASVMAHRGDLELTPVAVARQGPLSGIIYEVLNTSEGPTSISNRDFYSPSALAASLDRNELPAGERTRLYLITLRAKSHD</sequence>
<dbReference type="InterPro" id="IPR010563">
    <property type="entry name" value="TraK_N"/>
</dbReference>
<gene>
    <name evidence="4" type="ORF">IX92_28200</name>
</gene>
<organism evidence="4 5">
    <name type="scientific">Vibrio coralliilyticus</name>
    <dbReference type="NCBI Taxonomy" id="190893"/>
    <lineage>
        <taxon>Bacteria</taxon>
        <taxon>Pseudomonadati</taxon>
        <taxon>Pseudomonadota</taxon>
        <taxon>Gammaproteobacteria</taxon>
        <taxon>Vibrionales</taxon>
        <taxon>Vibrionaceae</taxon>
        <taxon>Vibrio</taxon>
    </lineage>
</organism>
<keyword evidence="1" id="KW-0732">Signal</keyword>
<reference evidence="4 5" key="1">
    <citation type="submission" date="2014-10" db="EMBL/GenBank/DDBJ databases">
        <title>The Complete Genome Sequence for the Shellfish Pathogen Vibrio coralliilyticus RE98 Isolated from a Shellfish Hatchery.</title>
        <authorList>
            <person name="Richards G.P."/>
            <person name="Bono J.L."/>
            <person name="Watson M.A."/>
            <person name="Needleman D.S."/>
        </authorList>
    </citation>
    <scope>NUCLEOTIDE SEQUENCE [LARGE SCALE GENOMIC DNA]</scope>
    <source>
        <strain evidence="4 5">RE98</strain>
        <plasmid evidence="4 5">p319</plasmid>
    </source>
</reference>
<evidence type="ECO:0000313" key="5">
    <source>
        <dbReference type="Proteomes" id="UP000030081"/>
    </source>
</evidence>
<protein>
    <recommendedName>
        <fullName evidence="6">Type-F conjugative transfer system secretin TraK</fullName>
    </recommendedName>
</protein>
<dbReference type="InterPro" id="IPR055397">
    <property type="entry name" value="TraK_C"/>
</dbReference>